<gene>
    <name evidence="1" type="ORF">LfeInf_092</name>
</gene>
<reference evidence="2" key="1">
    <citation type="submission" date="2014-10" db="EMBL/GenBank/DDBJ databases">
        <title>Characterization of Lactobacillus fermentum phage vB_S_LfeInf.</title>
        <authorList>
            <person name="Liu M."/>
            <person name="Gill J.J."/>
            <person name="Berry J."/>
            <person name="Young R.III."/>
            <person name="Summer E.J."/>
        </authorList>
    </citation>
    <scope>NUCLEOTIDE SEQUENCE [LARGE SCALE GENOMIC DNA]</scope>
</reference>
<proteinExistence type="predicted"/>
<dbReference type="RefSeq" id="YP_009222330.1">
    <property type="nucleotide sequence ID" value="NC_029058.1"/>
</dbReference>
<sequence length="232" mass="26720">MPVSLIKSFKDCLKANGLNELAKAVSSKDISPVTPNQLVDQYGLDVLTNTSKEDLLIDEEDLLKDFTEMVLNFDHVVLKLVPSHDFSEENLASLLRSFILKSEEIKNNYSSLFKESLNIDYYLAGKYDKGQLGIFAVRGKKGHYFIFYSKQVNLLTQADLDKLVKNMFSDKEYSLEEIKNLQEWANQLQVVYKDNKKYLNSLLELTRNRVLYDPDAQKIFKLVSESQLLLDN</sequence>
<dbReference type="GeneID" id="26793880"/>
<keyword evidence="2" id="KW-1185">Reference proteome</keyword>
<dbReference type="EMBL" id="KP054477">
    <property type="protein sequence ID" value="AIZ94718.1"/>
    <property type="molecule type" value="Genomic_DNA"/>
</dbReference>
<name>A0A0A7NQV4_9CAUD</name>
<dbReference type="KEGG" id="vg:26793880"/>
<evidence type="ECO:0000313" key="1">
    <source>
        <dbReference type="EMBL" id="AIZ94718.1"/>
    </source>
</evidence>
<organism evidence="1 2">
    <name type="scientific">Lactobacillus phage LfeInf</name>
    <dbReference type="NCBI Taxonomy" id="1567484"/>
    <lineage>
        <taxon>Viruses</taxon>
        <taxon>Duplodnaviria</taxon>
        <taxon>Heunggongvirae</taxon>
        <taxon>Uroviricota</taxon>
        <taxon>Caudoviricetes</taxon>
        <taxon>Herelleviridae</taxon>
        <taxon>Hopescreekvirus</taxon>
        <taxon>Hopescreekvirus LfeInf</taxon>
    </lineage>
</organism>
<dbReference type="Proteomes" id="UP000030922">
    <property type="component" value="Segment"/>
</dbReference>
<evidence type="ECO:0000313" key="2">
    <source>
        <dbReference type="Proteomes" id="UP000030922"/>
    </source>
</evidence>
<reference evidence="1 2" key="2">
    <citation type="journal article" date="2015" name="Biotechnol. Biofuels">
        <title>Bacteriophage application restores ethanol fermentation characteristics disrupted by Lactobacillus fermentum.</title>
        <authorList>
            <person name="Liu M."/>
            <person name="Bischoff K.M."/>
            <person name="Gill J.J."/>
            <person name="Mire-Criscione M.D."/>
            <person name="Berry J.D."/>
            <person name="Young R."/>
            <person name="Summer E.J."/>
        </authorList>
    </citation>
    <scope>NUCLEOTIDE SEQUENCE [LARGE SCALE GENOMIC DNA]</scope>
</reference>
<accession>A0A0A7NQV4</accession>
<protein>
    <submittedName>
        <fullName evidence="1">Uncharacterized protein</fullName>
    </submittedName>
</protein>